<dbReference type="AlphaFoldDB" id="A0A4Z2EGI0"/>
<organism evidence="2 3">
    <name type="scientific">Liparis tanakae</name>
    <name type="common">Tanaka's snailfish</name>
    <dbReference type="NCBI Taxonomy" id="230148"/>
    <lineage>
        <taxon>Eukaryota</taxon>
        <taxon>Metazoa</taxon>
        <taxon>Chordata</taxon>
        <taxon>Craniata</taxon>
        <taxon>Vertebrata</taxon>
        <taxon>Euteleostomi</taxon>
        <taxon>Actinopterygii</taxon>
        <taxon>Neopterygii</taxon>
        <taxon>Teleostei</taxon>
        <taxon>Neoteleostei</taxon>
        <taxon>Acanthomorphata</taxon>
        <taxon>Eupercaria</taxon>
        <taxon>Perciformes</taxon>
        <taxon>Cottioidei</taxon>
        <taxon>Cottales</taxon>
        <taxon>Liparidae</taxon>
        <taxon>Liparis</taxon>
    </lineage>
</organism>
<keyword evidence="3" id="KW-1185">Reference proteome</keyword>
<proteinExistence type="predicted"/>
<reference evidence="2 3" key="1">
    <citation type="submission" date="2019-03" db="EMBL/GenBank/DDBJ databases">
        <title>First draft genome of Liparis tanakae, snailfish: a comprehensive survey of snailfish specific genes.</title>
        <authorList>
            <person name="Kim W."/>
            <person name="Song I."/>
            <person name="Jeong J.-H."/>
            <person name="Kim D."/>
            <person name="Kim S."/>
            <person name="Ryu S."/>
            <person name="Song J.Y."/>
            <person name="Lee S.K."/>
        </authorList>
    </citation>
    <scope>NUCLEOTIDE SEQUENCE [LARGE SCALE GENOMIC DNA]</scope>
    <source>
        <tissue evidence="2">Muscle</tissue>
    </source>
</reference>
<evidence type="ECO:0000313" key="2">
    <source>
        <dbReference type="EMBL" id="TNN27835.1"/>
    </source>
</evidence>
<gene>
    <name evidence="2" type="ORF">EYF80_062018</name>
</gene>
<evidence type="ECO:0000313" key="3">
    <source>
        <dbReference type="Proteomes" id="UP000314294"/>
    </source>
</evidence>
<dbReference type="EMBL" id="SRLO01007670">
    <property type="protein sequence ID" value="TNN27835.1"/>
    <property type="molecule type" value="Genomic_DNA"/>
</dbReference>
<dbReference type="Proteomes" id="UP000314294">
    <property type="component" value="Unassembled WGS sequence"/>
</dbReference>
<sequence length="48" mass="5236">MFARQSTEGREGDADASDPLGNLYTINTITYKRGAPIGRECKAMCVLN</sequence>
<evidence type="ECO:0000256" key="1">
    <source>
        <dbReference type="SAM" id="MobiDB-lite"/>
    </source>
</evidence>
<name>A0A4Z2EGI0_9TELE</name>
<feature type="region of interest" description="Disordered" evidence="1">
    <location>
        <begin position="1"/>
        <end position="21"/>
    </location>
</feature>
<accession>A0A4Z2EGI0</accession>
<comment type="caution">
    <text evidence="2">The sequence shown here is derived from an EMBL/GenBank/DDBJ whole genome shotgun (WGS) entry which is preliminary data.</text>
</comment>
<protein>
    <submittedName>
        <fullName evidence="2">Uncharacterized protein</fullName>
    </submittedName>
</protein>